<keyword evidence="7" id="KW-0539">Nucleus</keyword>
<dbReference type="PROSITE" id="PS50158">
    <property type="entry name" value="ZF_CCHC"/>
    <property type="match status" value="1"/>
</dbReference>
<keyword evidence="5 8" id="KW-0863">Zinc-finger</keyword>
<feature type="region of interest" description="Disordered" evidence="9">
    <location>
        <begin position="366"/>
        <end position="425"/>
    </location>
</feature>
<evidence type="ECO:0000313" key="11">
    <source>
        <dbReference type="EMBL" id="OCH92076.1"/>
    </source>
</evidence>
<protein>
    <recommendedName>
        <fullName evidence="10">CCHC-type domain-containing protein</fullName>
    </recommendedName>
</protein>
<evidence type="ECO:0000256" key="5">
    <source>
        <dbReference type="ARBA" id="ARBA00022771"/>
    </source>
</evidence>
<dbReference type="GO" id="GO:0008270">
    <property type="term" value="F:zinc ion binding"/>
    <property type="evidence" value="ECO:0007669"/>
    <property type="project" value="UniProtKB-KW"/>
</dbReference>
<reference evidence="11 12" key="1">
    <citation type="submission" date="2016-07" db="EMBL/GenBank/DDBJ databases">
        <title>Draft genome of the white-rot fungus Obba rivulosa 3A-2.</title>
        <authorList>
            <consortium name="DOE Joint Genome Institute"/>
            <person name="Miettinen O."/>
            <person name="Riley R."/>
            <person name="Acob R."/>
            <person name="Barry K."/>
            <person name="Cullen D."/>
            <person name="De Vries R."/>
            <person name="Hainaut M."/>
            <person name="Hatakka A."/>
            <person name="Henrissat B."/>
            <person name="Hilden K."/>
            <person name="Kuo R."/>
            <person name="Labutti K."/>
            <person name="Lipzen A."/>
            <person name="Makela M.R."/>
            <person name="Sandor L."/>
            <person name="Spatafora J.W."/>
            <person name="Grigoriev I.V."/>
            <person name="Hibbett D.S."/>
        </authorList>
    </citation>
    <scope>NUCLEOTIDE SEQUENCE [LARGE SCALE GENOMIC DNA]</scope>
    <source>
        <strain evidence="11 12">3A-2</strain>
    </source>
</reference>
<name>A0A8E2AWX9_9APHY</name>
<keyword evidence="3" id="KW-0507">mRNA processing</keyword>
<dbReference type="Proteomes" id="UP000250043">
    <property type="component" value="Unassembled WGS sequence"/>
</dbReference>
<comment type="similarity">
    <text evidence="2">Belongs to the ZCCHC8 family.</text>
</comment>
<dbReference type="Gene3D" id="3.40.30.10">
    <property type="entry name" value="Glutaredoxin"/>
    <property type="match status" value="1"/>
</dbReference>
<evidence type="ECO:0000256" key="2">
    <source>
        <dbReference type="ARBA" id="ARBA00007497"/>
    </source>
</evidence>
<gene>
    <name evidence="11" type="ORF">OBBRIDRAFT_773967</name>
</gene>
<feature type="compositionally biased region" description="Basic and acidic residues" evidence="9">
    <location>
        <begin position="445"/>
        <end position="454"/>
    </location>
</feature>
<dbReference type="SUPFAM" id="SSF52833">
    <property type="entry name" value="Thioredoxin-like"/>
    <property type="match status" value="1"/>
</dbReference>
<dbReference type="GO" id="GO:0071013">
    <property type="term" value="C:catalytic step 2 spliceosome"/>
    <property type="evidence" value="ECO:0007669"/>
    <property type="project" value="TreeGrafter"/>
</dbReference>
<evidence type="ECO:0000256" key="7">
    <source>
        <dbReference type="ARBA" id="ARBA00023242"/>
    </source>
</evidence>
<feature type="region of interest" description="Disordered" evidence="9">
    <location>
        <begin position="307"/>
        <end position="333"/>
    </location>
</feature>
<evidence type="ECO:0000256" key="3">
    <source>
        <dbReference type="ARBA" id="ARBA00022664"/>
    </source>
</evidence>
<dbReference type="SUPFAM" id="SSF57756">
    <property type="entry name" value="Retrovirus zinc finger-like domains"/>
    <property type="match status" value="1"/>
</dbReference>
<proteinExistence type="inferred from homology"/>
<dbReference type="InterPro" id="IPR008554">
    <property type="entry name" value="Glutaredoxin-like"/>
</dbReference>
<evidence type="ECO:0000256" key="4">
    <source>
        <dbReference type="ARBA" id="ARBA00022723"/>
    </source>
</evidence>
<keyword evidence="4" id="KW-0479">Metal-binding</keyword>
<feature type="region of interest" description="Disordered" evidence="9">
    <location>
        <begin position="442"/>
        <end position="463"/>
    </location>
</feature>
<feature type="compositionally biased region" description="Polar residues" evidence="9">
    <location>
        <begin position="366"/>
        <end position="385"/>
    </location>
</feature>
<evidence type="ECO:0000259" key="10">
    <source>
        <dbReference type="PROSITE" id="PS50158"/>
    </source>
</evidence>
<dbReference type="OrthoDB" id="429967at2759"/>
<keyword evidence="12" id="KW-1185">Reference proteome</keyword>
<dbReference type="InterPro" id="IPR001878">
    <property type="entry name" value="Znf_CCHC"/>
</dbReference>
<evidence type="ECO:0000256" key="1">
    <source>
        <dbReference type="ARBA" id="ARBA00004642"/>
    </source>
</evidence>
<feature type="compositionally biased region" description="Pro residues" evidence="9">
    <location>
        <begin position="386"/>
        <end position="421"/>
    </location>
</feature>
<evidence type="ECO:0000256" key="8">
    <source>
        <dbReference type="PROSITE-ProRule" id="PRU00047"/>
    </source>
</evidence>
<organism evidence="11 12">
    <name type="scientific">Obba rivulosa</name>
    <dbReference type="NCBI Taxonomy" id="1052685"/>
    <lineage>
        <taxon>Eukaryota</taxon>
        <taxon>Fungi</taxon>
        <taxon>Dikarya</taxon>
        <taxon>Basidiomycota</taxon>
        <taxon>Agaricomycotina</taxon>
        <taxon>Agaricomycetes</taxon>
        <taxon>Polyporales</taxon>
        <taxon>Gelatoporiaceae</taxon>
        <taxon>Obba</taxon>
    </lineage>
</organism>
<dbReference type="InterPro" id="IPR036875">
    <property type="entry name" value="Znf_CCHC_sf"/>
</dbReference>
<accession>A0A8E2AWX9</accession>
<evidence type="ECO:0000256" key="9">
    <source>
        <dbReference type="SAM" id="MobiDB-lite"/>
    </source>
</evidence>
<dbReference type="GO" id="GO:0006397">
    <property type="term" value="P:mRNA processing"/>
    <property type="evidence" value="ECO:0007669"/>
    <property type="project" value="UniProtKB-KW"/>
</dbReference>
<dbReference type="GO" id="GO:0003723">
    <property type="term" value="F:RNA binding"/>
    <property type="evidence" value="ECO:0007669"/>
    <property type="project" value="TreeGrafter"/>
</dbReference>
<keyword evidence="6" id="KW-0862">Zinc</keyword>
<dbReference type="InterPro" id="IPR052115">
    <property type="entry name" value="NEXT_complex_subunit_ZCCHC8"/>
</dbReference>
<dbReference type="Pfam" id="PF04046">
    <property type="entry name" value="PSP"/>
    <property type="match status" value="1"/>
</dbReference>
<comment type="subcellular location">
    <subcellularLocation>
        <location evidence="1">Nucleus</location>
        <location evidence="1">Nucleoplasm</location>
    </subcellularLocation>
</comment>
<feature type="domain" description="CCHC-type" evidence="10">
    <location>
        <begin position="156"/>
        <end position="172"/>
    </location>
</feature>
<dbReference type="EMBL" id="KV722374">
    <property type="protein sequence ID" value="OCH92076.1"/>
    <property type="molecule type" value="Genomic_DNA"/>
</dbReference>
<dbReference type="InterPro" id="IPR006568">
    <property type="entry name" value="PSP_pro-rich"/>
</dbReference>
<dbReference type="AlphaFoldDB" id="A0A8E2AWX9"/>
<feature type="compositionally biased region" description="Polar residues" evidence="9">
    <location>
        <begin position="315"/>
        <end position="330"/>
    </location>
</feature>
<dbReference type="PANTHER" id="PTHR13316">
    <property type="entry name" value="ZINC FINGER, CCHC DOMAIN CONTAINING 8"/>
    <property type="match status" value="1"/>
</dbReference>
<dbReference type="InterPro" id="IPR036249">
    <property type="entry name" value="Thioredoxin-like_sf"/>
</dbReference>
<dbReference type="PANTHER" id="PTHR13316:SF0">
    <property type="entry name" value="ZINC FINGER CCHC DOMAIN-CONTAINING PROTEIN 8"/>
    <property type="match status" value="1"/>
</dbReference>
<sequence length="463" mass="51669">MASSIGRIARLTLFSGANCSLCDTAKAELAKVRQTRPFTLETVDIHAPGQERWKRKYVYWIPALHLEGREVAKGRWDATLVNEALDVWEKEQQTTEGPPDRVGETLSVPSMFFVDCPDGCTDDGQPNEYAYVYHRVADDILGDPPSDNDSPLSEVRRCFNCGAPGHVVGACPLPRDRAVVALSRQLYDFLQESQGATRRQRGRVHEVEAWRQQRVEWLETFEPGRVRGEVLRDALGLGEGDEGERVQWLKRMAKYGYPPGWVSEVDPRERVWRAIEGEDGDSKEDETLLVIIGEDGQERLELTVRDDCESEEDNTLSPSSTLAATQSPVPESSVRRWATYPETYFSNTLLPVYNGYMLPMLSSSYESRPTASNLGNGWDSWSTMQLPPPPPLTPPPPLPPPPPVSPPPLPSDPLPPLPISPPASLSPRDLHVPLIPISCTAITEPRQRDTLTHDEDMDLSDSE</sequence>
<dbReference type="Pfam" id="PF05768">
    <property type="entry name" value="Glrx-like"/>
    <property type="match status" value="1"/>
</dbReference>
<evidence type="ECO:0000313" key="12">
    <source>
        <dbReference type="Proteomes" id="UP000250043"/>
    </source>
</evidence>
<evidence type="ECO:0000256" key="6">
    <source>
        <dbReference type="ARBA" id="ARBA00022833"/>
    </source>
</evidence>
<dbReference type="GO" id="GO:0005654">
    <property type="term" value="C:nucleoplasm"/>
    <property type="evidence" value="ECO:0007669"/>
    <property type="project" value="UniProtKB-SubCell"/>
</dbReference>